<dbReference type="InterPro" id="IPR003593">
    <property type="entry name" value="AAA+_ATPase"/>
</dbReference>
<reference evidence="6 7" key="1">
    <citation type="submission" date="2024-04" db="EMBL/GenBank/DDBJ databases">
        <authorList>
            <person name="Cremers G."/>
        </authorList>
    </citation>
    <scope>NUCLEOTIDE SEQUENCE [LARGE SCALE GENOMIC DNA]</scope>
    <source>
        <strain evidence="6">MeCH1-AG</strain>
    </source>
</reference>
<proteinExistence type="inferred from homology"/>
<evidence type="ECO:0000313" key="6">
    <source>
        <dbReference type="EMBL" id="CAL1241020.1"/>
    </source>
</evidence>
<keyword evidence="7" id="KW-1185">Reference proteome</keyword>
<feature type="domain" description="AAA+ ATPase" evidence="5">
    <location>
        <begin position="275"/>
        <end position="407"/>
    </location>
</feature>
<sequence length="506" mass="56801">MTSQPSPSSAMESKSLRTLRDIFASGRPLTYLQSAEERRIVQLLETAAARFFDTPRPLWIWSLTEGLQQAGEASGRPLEPRAVLDFIAEHPEPGVFLLKDFHAPMRESPAIRRRLRDLYDRCLDRGKFVVLSSPVHFIPEELDRSLAYIELAVPDLIELDQFLRAEVAALIAAGGSAEADDATLAQMARALQGLTLDEARHALRRATATTRHLGPASLPALYEEKRLLVNRSGLVQFVADGTRIEYVGGLDIMKRWLLERRQLFQMRDSLSAEIVPKGLLVMGISGCGKSLSVKAIASCFELPLYRIDMSEIFSGRHGPAEGAFAKACRMLEAIAPAVAWFDEIEMGITSSESAGEQGRIFAHFLTWMQEKTTGLFVAATANRIDLLPAEMIRKGRFDEVFFVDLPLDDERIEIFKIHLRRRGVDPERFNLERLKRFTKGWTGAEVEQSVVSALTTARLENRELTDDDLLRATANIVPLSKTMKEQVDHIRIWARDRALRASASEF</sequence>
<dbReference type="RefSeq" id="WP_348757555.1">
    <property type="nucleotide sequence ID" value="NZ_OZ026884.1"/>
</dbReference>
<dbReference type="SMART" id="SM00382">
    <property type="entry name" value="AAA"/>
    <property type="match status" value="1"/>
</dbReference>
<dbReference type="EMBL" id="OZ026884">
    <property type="protein sequence ID" value="CAL1241020.1"/>
    <property type="molecule type" value="Genomic_DNA"/>
</dbReference>
<dbReference type="Gene3D" id="3.40.50.300">
    <property type="entry name" value="P-loop containing nucleotide triphosphate hydrolases"/>
    <property type="match status" value="1"/>
</dbReference>
<protein>
    <recommendedName>
        <fullName evidence="4">Uncharacterized AAA domain-containing protein ycf46</fullName>
    </recommendedName>
</protein>
<name>A0ABP1C9V6_9GAMM</name>
<keyword evidence="2" id="KW-0067">ATP-binding</keyword>
<evidence type="ECO:0000256" key="3">
    <source>
        <dbReference type="ARBA" id="ARBA00038088"/>
    </source>
</evidence>
<keyword evidence="1" id="KW-0547">Nucleotide-binding</keyword>
<dbReference type="InterPro" id="IPR003959">
    <property type="entry name" value="ATPase_AAA_core"/>
</dbReference>
<dbReference type="PANTHER" id="PTHR42960:SF1">
    <property type="entry name" value="YCF46 PROTEIN"/>
    <property type="match status" value="1"/>
</dbReference>
<gene>
    <name evidence="6" type="ORF">MECH1_V1_2244</name>
</gene>
<dbReference type="Proteomes" id="UP001497493">
    <property type="component" value="Chromosome"/>
</dbReference>
<evidence type="ECO:0000313" key="7">
    <source>
        <dbReference type="Proteomes" id="UP001497493"/>
    </source>
</evidence>
<accession>A0ABP1C9V6</accession>
<dbReference type="InterPro" id="IPR027417">
    <property type="entry name" value="P-loop_NTPase"/>
</dbReference>
<dbReference type="PANTHER" id="PTHR42960">
    <property type="entry name" value="YCF46 PROTEIN"/>
    <property type="match status" value="1"/>
</dbReference>
<evidence type="ECO:0000256" key="4">
    <source>
        <dbReference type="ARBA" id="ARBA00040480"/>
    </source>
</evidence>
<evidence type="ECO:0000256" key="1">
    <source>
        <dbReference type="ARBA" id="ARBA00022741"/>
    </source>
</evidence>
<dbReference type="Pfam" id="PF00004">
    <property type="entry name" value="AAA"/>
    <property type="match status" value="1"/>
</dbReference>
<comment type="similarity">
    <text evidence="3">Belongs to the AAA ATPase family. Highly divergent.</text>
</comment>
<evidence type="ECO:0000259" key="5">
    <source>
        <dbReference type="SMART" id="SM00382"/>
    </source>
</evidence>
<dbReference type="InterPro" id="IPR052381">
    <property type="entry name" value="AAA_domain_protein"/>
</dbReference>
<dbReference type="SUPFAM" id="SSF52540">
    <property type="entry name" value="P-loop containing nucleoside triphosphate hydrolases"/>
    <property type="match status" value="1"/>
</dbReference>
<dbReference type="Gene3D" id="1.10.8.60">
    <property type="match status" value="1"/>
</dbReference>
<organism evidence="6 7">
    <name type="scientific">Candidatus Methylocalor cossyra</name>
    <dbReference type="NCBI Taxonomy" id="3108543"/>
    <lineage>
        <taxon>Bacteria</taxon>
        <taxon>Pseudomonadati</taxon>
        <taxon>Pseudomonadota</taxon>
        <taxon>Gammaproteobacteria</taxon>
        <taxon>Methylococcales</taxon>
        <taxon>Methylococcaceae</taxon>
        <taxon>Candidatus Methylocalor</taxon>
    </lineage>
</organism>
<evidence type="ECO:0000256" key="2">
    <source>
        <dbReference type="ARBA" id="ARBA00022840"/>
    </source>
</evidence>